<keyword evidence="4" id="KW-1185">Reference proteome</keyword>
<keyword evidence="2" id="KW-0479">Metal-binding</keyword>
<feature type="binding site" evidence="2">
    <location>
        <position position="8"/>
    </location>
    <ligand>
        <name>Fe cation</name>
        <dbReference type="ChEBI" id="CHEBI:24875"/>
        <label>1</label>
    </ligand>
</feature>
<protein>
    <recommendedName>
        <fullName evidence="5">TIGR00282 family metallophosphoesterase</fullName>
    </recommendedName>
</protein>
<evidence type="ECO:0000256" key="1">
    <source>
        <dbReference type="PIRSR" id="PIRSR004789-50"/>
    </source>
</evidence>
<gene>
    <name evidence="3" type="ORF">SAMN05878503_102295</name>
</gene>
<dbReference type="Gene3D" id="3.60.21.10">
    <property type="match status" value="1"/>
</dbReference>
<proteinExistence type="predicted"/>
<accession>A0A285CP30</accession>
<dbReference type="AlphaFoldDB" id="A0A285CP30"/>
<dbReference type="OrthoDB" id="9801109at2"/>
<feature type="binding site" evidence="2">
    <location>
        <position position="67"/>
    </location>
    <ligand>
        <name>Fe cation</name>
        <dbReference type="ChEBI" id="CHEBI:24875"/>
        <label>2</label>
    </ligand>
</feature>
<evidence type="ECO:0008006" key="5">
    <source>
        <dbReference type="Google" id="ProtNLM"/>
    </source>
</evidence>
<dbReference type="PANTHER" id="PTHR36303:SF1">
    <property type="entry name" value="2',3'-CYCLIC-NUCLEOTIDE 2'-PHOSPHODIESTERASE"/>
    <property type="match status" value="1"/>
</dbReference>
<reference evidence="4" key="1">
    <citation type="submission" date="2017-08" db="EMBL/GenBank/DDBJ databases">
        <authorList>
            <person name="Varghese N."/>
            <person name="Submissions S."/>
        </authorList>
    </citation>
    <scope>NUCLEOTIDE SEQUENCE [LARGE SCALE GENOMIC DNA]</scope>
    <source>
        <strain evidence="4">JA234</strain>
    </source>
</reference>
<dbReference type="InterPro" id="IPR005235">
    <property type="entry name" value="YmdB-like"/>
</dbReference>
<evidence type="ECO:0000313" key="3">
    <source>
        <dbReference type="EMBL" id="SNX68816.1"/>
    </source>
</evidence>
<feature type="binding site" evidence="2">
    <location>
        <position position="180"/>
    </location>
    <ligand>
        <name>Fe cation</name>
        <dbReference type="ChEBI" id="CHEBI:24875"/>
        <label>1</label>
    </ligand>
</feature>
<dbReference type="InterPro" id="IPR029052">
    <property type="entry name" value="Metallo-depent_PP-like"/>
</dbReference>
<dbReference type="GO" id="GO:0046872">
    <property type="term" value="F:metal ion binding"/>
    <property type="evidence" value="ECO:0007669"/>
    <property type="project" value="UniProtKB-KW"/>
</dbReference>
<dbReference type="EMBL" id="OAOQ01000002">
    <property type="protein sequence ID" value="SNX68816.1"/>
    <property type="molecule type" value="Genomic_DNA"/>
</dbReference>
<sequence length="269" mass="28851">MKLLFLGDVMGRAGRQVVAERLPALRAEWGLDFVVVNGENASSGAGLTADHAKKLLAAGADCVTLGDHAFDQKEMLQFIETEPRIVRPLNYAKTAPGKGARIFTVGGRRVLVVQALGQVFMKRPFDDPFSVVDGVLKGSPLGGSVQAAIVDMHCEATSEKMAMGHWCDGRASLVVGTHTHIPTADAQILNGGTAYLTDAGMCGDYDSVIGMEKSEPMRRFITQMPKTRFEPASGPATLSGVYVETNDRTGLAERVVPVRLGGRLQEQRP</sequence>
<dbReference type="PANTHER" id="PTHR36303">
    <property type="entry name" value="2',3'-CYCLIC-NUCLEOTIDE 2'-PHOSPHODIESTERASE"/>
    <property type="match status" value="1"/>
</dbReference>
<evidence type="ECO:0000256" key="2">
    <source>
        <dbReference type="PIRSR" id="PIRSR004789-51"/>
    </source>
</evidence>
<feature type="binding site" evidence="2">
    <location>
        <position position="40"/>
    </location>
    <ligand>
        <name>Fe cation</name>
        <dbReference type="ChEBI" id="CHEBI:24875"/>
        <label>1</label>
    </ligand>
</feature>
<feature type="active site" description="Proton donor" evidence="1">
    <location>
        <position position="68"/>
    </location>
</feature>
<dbReference type="SUPFAM" id="SSF56300">
    <property type="entry name" value="Metallo-dependent phosphatases"/>
    <property type="match status" value="1"/>
</dbReference>
<feature type="binding site" evidence="2">
    <location>
        <position position="39"/>
    </location>
    <ligand>
        <name>Fe cation</name>
        <dbReference type="ChEBI" id="CHEBI:24875"/>
        <label>2</label>
    </ligand>
</feature>
<dbReference type="Pfam" id="PF13277">
    <property type="entry name" value="YmdB"/>
    <property type="match status" value="1"/>
</dbReference>
<dbReference type="GO" id="GO:0004113">
    <property type="term" value="F:2',3'-cyclic-nucleotide 3'-phosphodiesterase activity"/>
    <property type="evidence" value="ECO:0007669"/>
    <property type="project" value="TreeGrafter"/>
</dbReference>
<dbReference type="Proteomes" id="UP000219467">
    <property type="component" value="Unassembled WGS sequence"/>
</dbReference>
<feature type="binding site" evidence="2">
    <location>
        <position position="178"/>
    </location>
    <ligand>
        <name>Fe cation</name>
        <dbReference type="ChEBI" id="CHEBI:24875"/>
        <label>2</label>
    </ligand>
</feature>
<name>A0A285CP30_9RHOB</name>
<dbReference type="RefSeq" id="WP_097029317.1">
    <property type="nucleotide sequence ID" value="NZ_OAOQ01000002.1"/>
</dbReference>
<evidence type="ECO:0000313" key="4">
    <source>
        <dbReference type="Proteomes" id="UP000219467"/>
    </source>
</evidence>
<organism evidence="3 4">
    <name type="scientific">Cereibacter ovatus</name>
    <dbReference type="NCBI Taxonomy" id="439529"/>
    <lineage>
        <taxon>Bacteria</taxon>
        <taxon>Pseudomonadati</taxon>
        <taxon>Pseudomonadota</taxon>
        <taxon>Alphaproteobacteria</taxon>
        <taxon>Rhodobacterales</taxon>
        <taxon>Paracoccaceae</taxon>
        <taxon>Cereibacter</taxon>
    </lineage>
</organism>
<feature type="binding site" evidence="2">
    <location>
        <position position="39"/>
    </location>
    <ligand>
        <name>Fe cation</name>
        <dbReference type="ChEBI" id="CHEBI:24875"/>
        <label>1</label>
    </ligand>
</feature>
<feature type="binding site" evidence="2">
    <location>
        <position position="153"/>
    </location>
    <ligand>
        <name>Fe cation</name>
        <dbReference type="ChEBI" id="CHEBI:24875"/>
        <label>2</label>
    </ligand>
</feature>
<dbReference type="PIRSF" id="PIRSF004789">
    <property type="entry name" value="DR1281"/>
    <property type="match status" value="1"/>
</dbReference>